<dbReference type="AlphaFoldDB" id="A0A179B3U8"/>
<accession>A0A179B3U8</accession>
<reference evidence="6 7" key="1">
    <citation type="submission" date="2016-04" db="EMBL/GenBank/DDBJ databases">
        <title>Peptidophaga gingivicola gen. nov., sp. nov., isolated from human subgingival plaque.</title>
        <authorList>
            <person name="Beall C.J."/>
            <person name="Mokrzan E.M."/>
            <person name="Griffen A.L."/>
            <person name="Leys E.J."/>
        </authorList>
    </citation>
    <scope>NUCLEOTIDE SEQUENCE [LARGE SCALE GENOMIC DNA]</scope>
    <source>
        <strain evidence="6 7">BA112</strain>
    </source>
</reference>
<dbReference type="InterPro" id="IPR001647">
    <property type="entry name" value="HTH_TetR"/>
</dbReference>
<dbReference type="Pfam" id="PF00440">
    <property type="entry name" value="TetR_N"/>
    <property type="match status" value="1"/>
</dbReference>
<proteinExistence type="predicted"/>
<protein>
    <submittedName>
        <fullName evidence="6">TetR family transcriptional regulator</fullName>
    </submittedName>
</protein>
<keyword evidence="7" id="KW-1185">Reference proteome</keyword>
<dbReference type="SUPFAM" id="SSF46689">
    <property type="entry name" value="Homeodomain-like"/>
    <property type="match status" value="1"/>
</dbReference>
<dbReference type="STRING" id="1823756.A4H34_04250"/>
<sequence>MSRAERREQLIRVARQLFGTRGYDAVSVEEIASAAGVSKPIVYEHFGGKEGLYQVIVDREVKALSDILRSQMRPEHSARAVLEGIVVTLLDFIEENADGFHLLAHQSPTAVRSETFETVMADIADQVTIFLAPLLEKQGLDPASAPVYGQILAGGVGQIGQWWSENMQVDKKLVAAQVTNLLYLGLRGMEKDPQLQTR</sequence>
<evidence type="ECO:0000256" key="2">
    <source>
        <dbReference type="ARBA" id="ARBA00023125"/>
    </source>
</evidence>
<dbReference type="EMBL" id="LVZK01000001">
    <property type="protein sequence ID" value="OAP86368.1"/>
    <property type="molecule type" value="Genomic_DNA"/>
</dbReference>
<evidence type="ECO:0000256" key="3">
    <source>
        <dbReference type="ARBA" id="ARBA00023163"/>
    </source>
</evidence>
<dbReference type="InterPro" id="IPR009057">
    <property type="entry name" value="Homeodomain-like_sf"/>
</dbReference>
<keyword evidence="1" id="KW-0805">Transcription regulation</keyword>
<dbReference type="Gene3D" id="1.10.357.10">
    <property type="entry name" value="Tetracycline Repressor, domain 2"/>
    <property type="match status" value="1"/>
</dbReference>
<gene>
    <name evidence="6" type="ORF">A4H34_04250</name>
</gene>
<dbReference type="GO" id="GO:0045892">
    <property type="term" value="P:negative regulation of DNA-templated transcription"/>
    <property type="evidence" value="ECO:0007669"/>
    <property type="project" value="UniProtKB-ARBA"/>
</dbReference>
<evidence type="ECO:0000256" key="1">
    <source>
        <dbReference type="ARBA" id="ARBA00023015"/>
    </source>
</evidence>
<dbReference type="PRINTS" id="PR00455">
    <property type="entry name" value="HTHTETR"/>
</dbReference>
<dbReference type="PROSITE" id="PS50977">
    <property type="entry name" value="HTH_TETR_2"/>
    <property type="match status" value="1"/>
</dbReference>
<organism evidence="6 7">
    <name type="scientific">Peptidiphaga gingivicola</name>
    <dbReference type="NCBI Taxonomy" id="2741497"/>
    <lineage>
        <taxon>Bacteria</taxon>
        <taxon>Bacillati</taxon>
        <taxon>Actinomycetota</taxon>
        <taxon>Actinomycetes</taxon>
        <taxon>Actinomycetales</taxon>
        <taxon>Actinomycetaceae</taxon>
        <taxon>Peptidiphaga</taxon>
    </lineage>
</organism>
<comment type="caution">
    <text evidence="6">The sequence shown here is derived from an EMBL/GenBank/DDBJ whole genome shotgun (WGS) entry which is preliminary data.</text>
</comment>
<dbReference type="GO" id="GO:0003677">
    <property type="term" value="F:DNA binding"/>
    <property type="evidence" value="ECO:0007669"/>
    <property type="project" value="UniProtKB-UniRule"/>
</dbReference>
<dbReference type="PROSITE" id="PS01081">
    <property type="entry name" value="HTH_TETR_1"/>
    <property type="match status" value="1"/>
</dbReference>
<dbReference type="InterPro" id="IPR036271">
    <property type="entry name" value="Tet_transcr_reg_TetR-rel_C_sf"/>
</dbReference>
<dbReference type="InterPro" id="IPR050624">
    <property type="entry name" value="HTH-type_Tx_Regulator"/>
</dbReference>
<evidence type="ECO:0000256" key="4">
    <source>
        <dbReference type="PROSITE-ProRule" id="PRU00335"/>
    </source>
</evidence>
<dbReference type="InterPro" id="IPR023772">
    <property type="entry name" value="DNA-bd_HTH_TetR-type_CS"/>
</dbReference>
<evidence type="ECO:0000313" key="7">
    <source>
        <dbReference type="Proteomes" id="UP000078368"/>
    </source>
</evidence>
<dbReference type="PANTHER" id="PTHR43479:SF11">
    <property type="entry name" value="ACREF_ENVCD OPERON REPRESSOR-RELATED"/>
    <property type="match status" value="1"/>
</dbReference>
<name>A0A179B3U8_9ACTO</name>
<evidence type="ECO:0000313" key="6">
    <source>
        <dbReference type="EMBL" id="OAP86368.1"/>
    </source>
</evidence>
<dbReference type="SUPFAM" id="SSF48498">
    <property type="entry name" value="Tetracyclin repressor-like, C-terminal domain"/>
    <property type="match status" value="1"/>
</dbReference>
<keyword evidence="3" id="KW-0804">Transcription</keyword>
<dbReference type="Proteomes" id="UP000078368">
    <property type="component" value="Unassembled WGS sequence"/>
</dbReference>
<dbReference type="PANTHER" id="PTHR43479">
    <property type="entry name" value="ACREF/ENVCD OPERON REPRESSOR-RELATED"/>
    <property type="match status" value="1"/>
</dbReference>
<keyword evidence="2 4" id="KW-0238">DNA-binding</keyword>
<feature type="domain" description="HTH tetR-type" evidence="5">
    <location>
        <begin position="4"/>
        <end position="64"/>
    </location>
</feature>
<evidence type="ECO:0000259" key="5">
    <source>
        <dbReference type="PROSITE" id="PS50977"/>
    </source>
</evidence>
<feature type="DNA-binding region" description="H-T-H motif" evidence="4">
    <location>
        <begin position="27"/>
        <end position="46"/>
    </location>
</feature>
<dbReference type="FunFam" id="1.10.10.60:FF:000141">
    <property type="entry name" value="TetR family transcriptional regulator"/>
    <property type="match status" value="1"/>
</dbReference>